<dbReference type="EMBL" id="DAAVFW010000023">
    <property type="protein sequence ID" value="HAF4520172.1"/>
    <property type="molecule type" value="Genomic_DNA"/>
</dbReference>
<name>A0A747K2C1_SALER</name>
<gene>
    <name evidence="1" type="ORF">G8L96_004536</name>
</gene>
<accession>A0A747K2C1</accession>
<dbReference type="AlphaFoldDB" id="A0A747K2C1"/>
<reference evidence="1" key="2">
    <citation type="submission" date="2020-02" db="EMBL/GenBank/DDBJ databases">
        <authorList>
            <consortium name="NCBI Pathogen Detection Project"/>
        </authorList>
    </citation>
    <scope>NUCLEOTIDE SEQUENCE</scope>
    <source>
        <strain evidence="1">MA.RM_119</strain>
    </source>
</reference>
<proteinExistence type="predicted"/>
<evidence type="ECO:0000313" key="1">
    <source>
        <dbReference type="EMBL" id="HAF4520172.1"/>
    </source>
</evidence>
<comment type="caution">
    <text evidence="1">The sequence shown here is derived from an EMBL/GenBank/DDBJ whole genome shotgun (WGS) entry which is preliminary data.</text>
</comment>
<reference evidence="1" key="1">
    <citation type="journal article" date="2018" name="Genome Biol.">
        <title>SKESA: strategic k-mer extension for scrupulous assemblies.</title>
        <authorList>
            <person name="Souvorov A."/>
            <person name="Agarwala R."/>
            <person name="Lipman D.J."/>
        </authorList>
    </citation>
    <scope>NUCLEOTIDE SEQUENCE</scope>
    <source>
        <strain evidence="1">MA.RM_119</strain>
    </source>
</reference>
<organism evidence="1">
    <name type="scientific">Salmonella enterica</name>
    <name type="common">Salmonella choleraesuis</name>
    <dbReference type="NCBI Taxonomy" id="28901"/>
    <lineage>
        <taxon>Bacteria</taxon>
        <taxon>Pseudomonadati</taxon>
        <taxon>Pseudomonadota</taxon>
        <taxon>Gammaproteobacteria</taxon>
        <taxon>Enterobacterales</taxon>
        <taxon>Enterobacteriaceae</taxon>
        <taxon>Salmonella</taxon>
    </lineage>
</organism>
<sequence>MMRFDKDDLIVEPTDDVKYIARLTNYNNKYVFTRNFIHGTRVILHKQDNVIEVGMVDKKAEKKYFLIDTKDKTIQEVSYIDIKNMIEADRAGFAIKYLGY</sequence>
<protein>
    <submittedName>
        <fullName evidence="1">Uncharacterized protein</fullName>
    </submittedName>
</protein>